<dbReference type="GO" id="GO:0008776">
    <property type="term" value="F:acetate kinase activity"/>
    <property type="evidence" value="ECO:0007669"/>
    <property type="project" value="TreeGrafter"/>
</dbReference>
<dbReference type="NCBIfam" id="NF002834">
    <property type="entry name" value="PRK03011.1-5"/>
    <property type="match status" value="1"/>
</dbReference>
<name>A0A2N5ZBZ2_MUIH1</name>
<comment type="subcellular location">
    <subcellularLocation>
        <location evidence="1 9">Cytoplasm</location>
    </subcellularLocation>
</comment>
<evidence type="ECO:0000256" key="5">
    <source>
        <dbReference type="ARBA" id="ARBA00022741"/>
    </source>
</evidence>
<comment type="caution">
    <text evidence="11">The sequence shown here is derived from an EMBL/GenBank/DDBJ whole genome shotgun (WGS) entry which is preliminary data.</text>
</comment>
<keyword evidence="3 9" id="KW-0963">Cytoplasm</keyword>
<dbReference type="Pfam" id="PF00871">
    <property type="entry name" value="Acetate_kinase"/>
    <property type="match status" value="1"/>
</dbReference>
<dbReference type="InterPro" id="IPR000890">
    <property type="entry name" value="Aliphatic_acid_kin_short-chain"/>
</dbReference>
<dbReference type="CDD" id="cd24011">
    <property type="entry name" value="ASKHA_NBD_BK"/>
    <property type="match status" value="1"/>
</dbReference>
<dbReference type="PRINTS" id="PR00471">
    <property type="entry name" value="ACETATEKNASE"/>
</dbReference>
<evidence type="ECO:0000256" key="2">
    <source>
        <dbReference type="ARBA" id="ARBA00008748"/>
    </source>
</evidence>
<keyword evidence="6 9" id="KW-0418">Kinase</keyword>
<dbReference type="HAMAP" id="MF_00542">
    <property type="entry name" value="Butyrate_kinase"/>
    <property type="match status" value="1"/>
</dbReference>
<dbReference type="InterPro" id="IPR043129">
    <property type="entry name" value="ATPase_NBD"/>
</dbReference>
<comment type="catalytic activity">
    <reaction evidence="8 9">
        <text>butanoate + ATP = butanoyl phosphate + ADP</text>
        <dbReference type="Rhea" id="RHEA:13585"/>
        <dbReference type="ChEBI" id="CHEBI:17968"/>
        <dbReference type="ChEBI" id="CHEBI:30616"/>
        <dbReference type="ChEBI" id="CHEBI:58079"/>
        <dbReference type="ChEBI" id="CHEBI:456216"/>
        <dbReference type="EC" id="2.7.2.7"/>
    </reaction>
</comment>
<evidence type="ECO:0000313" key="12">
    <source>
        <dbReference type="Proteomes" id="UP000234857"/>
    </source>
</evidence>
<dbReference type="EMBL" id="PKTG01000122">
    <property type="protein sequence ID" value="PLX16179.1"/>
    <property type="molecule type" value="Genomic_DNA"/>
</dbReference>
<dbReference type="PROSITE" id="PS01075">
    <property type="entry name" value="ACETATE_KINASE_1"/>
    <property type="match status" value="1"/>
</dbReference>
<keyword evidence="5 9" id="KW-0547">Nucleotide-binding</keyword>
<keyword evidence="4 9" id="KW-0808">Transferase</keyword>
<dbReference type="SUPFAM" id="SSF53067">
    <property type="entry name" value="Actin-like ATPase domain"/>
    <property type="match status" value="2"/>
</dbReference>
<reference evidence="11 12" key="1">
    <citation type="submission" date="2017-11" db="EMBL/GenBank/DDBJ databases">
        <title>Genome-resolved metagenomics identifies genetic mobility, metabolic interactions, and unexpected diversity in perchlorate-reducing communities.</title>
        <authorList>
            <person name="Barnum T.P."/>
            <person name="Figueroa I.A."/>
            <person name="Carlstrom C.I."/>
            <person name="Lucas L.N."/>
            <person name="Engelbrektson A.L."/>
            <person name="Coates J.D."/>
        </authorList>
    </citation>
    <scope>NUCLEOTIDE SEQUENCE [LARGE SCALE GENOMIC DNA]</scope>
    <source>
        <strain evidence="11">BM706</strain>
    </source>
</reference>
<dbReference type="InterPro" id="IPR023865">
    <property type="entry name" value="Aliphatic_acid_kinase_CS"/>
</dbReference>
<protein>
    <recommendedName>
        <fullName evidence="9">Probable butyrate kinase</fullName>
        <shortName evidence="9">BK</shortName>
        <ecNumber evidence="9">2.7.2.7</ecNumber>
    </recommendedName>
    <alternativeName>
        <fullName evidence="9">Branched-chain carboxylic acid kinase</fullName>
    </alternativeName>
</protein>
<dbReference type="PANTHER" id="PTHR21060:SF3">
    <property type="entry name" value="BUTYRATE KINASE 2-RELATED"/>
    <property type="match status" value="1"/>
</dbReference>
<proteinExistence type="inferred from homology"/>
<evidence type="ECO:0000256" key="4">
    <source>
        <dbReference type="ARBA" id="ARBA00022679"/>
    </source>
</evidence>
<evidence type="ECO:0000313" key="11">
    <source>
        <dbReference type="EMBL" id="PLX16179.1"/>
    </source>
</evidence>
<sequence length="352" mass="39112">MKILAINPGSTSTKMGIFEDDKITFEHTIRHNKDELKDFEKAIEQKEFRSEAIKAFLNENDIKLSDFAAIAGRGAPIKSLESGIYRVNEKMLHDLYHEVKADHPSILGAIIANDIAKDAKVPAFIVDPVSVDEFEEVARISGIPEIPRVSLSHALNMKAVAKRFERDENMIYEDNNLIICHLGGGFSITAHKKGKMIDVNNANDDGPFSPERSGGLPSGQLAKICYSGKYSNARELLNYLTKKAGVSAYLDSNNISELVKRMNEPEVKRILDAMIYQIAKEIGKMATVLKGNVNYIVITGGIAYNKCLMDDIADYTEWIAPIKVYPGEDELLALSEGVKGVLEGKREEKEYV</sequence>
<evidence type="ECO:0000256" key="10">
    <source>
        <dbReference type="RuleBase" id="RU003835"/>
    </source>
</evidence>
<evidence type="ECO:0000256" key="3">
    <source>
        <dbReference type="ARBA" id="ARBA00022490"/>
    </source>
</evidence>
<dbReference type="PROSITE" id="PS01076">
    <property type="entry name" value="ACETATE_KINASE_2"/>
    <property type="match status" value="1"/>
</dbReference>
<evidence type="ECO:0000256" key="8">
    <source>
        <dbReference type="ARBA" id="ARBA00048596"/>
    </source>
</evidence>
<dbReference type="NCBIfam" id="TIGR02707">
    <property type="entry name" value="butyr_kinase"/>
    <property type="match status" value="1"/>
</dbReference>
<organism evidence="11 12">
    <name type="scientific">Muiribacterium halophilum</name>
    <dbReference type="NCBI Taxonomy" id="2053465"/>
    <lineage>
        <taxon>Bacteria</taxon>
        <taxon>Candidatus Muiribacteriota</taxon>
        <taxon>Candidatus Muiribacteriia</taxon>
        <taxon>Candidatus Muiribacteriales</taxon>
        <taxon>Candidatus Muiribacteriaceae</taxon>
        <taxon>Candidatus Muiribacterium</taxon>
    </lineage>
</organism>
<dbReference type="GO" id="GO:0005737">
    <property type="term" value="C:cytoplasm"/>
    <property type="evidence" value="ECO:0007669"/>
    <property type="project" value="UniProtKB-SubCell"/>
</dbReference>
<evidence type="ECO:0000256" key="6">
    <source>
        <dbReference type="ARBA" id="ARBA00022777"/>
    </source>
</evidence>
<comment type="similarity">
    <text evidence="2 9 10">Belongs to the acetokinase family.</text>
</comment>
<dbReference type="AlphaFoldDB" id="A0A2N5ZBZ2"/>
<evidence type="ECO:0000256" key="9">
    <source>
        <dbReference type="HAMAP-Rule" id="MF_00542"/>
    </source>
</evidence>
<dbReference type="Gene3D" id="3.30.420.40">
    <property type="match status" value="2"/>
</dbReference>
<dbReference type="PIRSF" id="PIRSF036458">
    <property type="entry name" value="Butyrate_kin"/>
    <property type="match status" value="1"/>
</dbReference>
<accession>A0A2N5ZBZ2</accession>
<dbReference type="GO" id="GO:0047761">
    <property type="term" value="F:butyrate kinase activity"/>
    <property type="evidence" value="ECO:0007669"/>
    <property type="project" value="UniProtKB-UniRule"/>
</dbReference>
<evidence type="ECO:0000256" key="7">
    <source>
        <dbReference type="ARBA" id="ARBA00022840"/>
    </source>
</evidence>
<dbReference type="Proteomes" id="UP000234857">
    <property type="component" value="Unassembled WGS sequence"/>
</dbReference>
<dbReference type="InterPro" id="IPR011245">
    <property type="entry name" value="Butyrate_kin"/>
</dbReference>
<dbReference type="GO" id="GO:0005524">
    <property type="term" value="F:ATP binding"/>
    <property type="evidence" value="ECO:0007669"/>
    <property type="project" value="UniProtKB-KW"/>
</dbReference>
<evidence type="ECO:0000256" key="1">
    <source>
        <dbReference type="ARBA" id="ARBA00004496"/>
    </source>
</evidence>
<dbReference type="EC" id="2.7.2.7" evidence="9"/>
<dbReference type="GO" id="GO:0006083">
    <property type="term" value="P:acetate metabolic process"/>
    <property type="evidence" value="ECO:0007669"/>
    <property type="project" value="TreeGrafter"/>
</dbReference>
<gene>
    <name evidence="9 11" type="primary">buk</name>
    <name evidence="11" type="ORF">C0601_11195</name>
</gene>
<keyword evidence="7 9" id="KW-0067">ATP-binding</keyword>
<dbReference type="PANTHER" id="PTHR21060">
    <property type="entry name" value="ACETATE KINASE"/>
    <property type="match status" value="1"/>
</dbReference>